<dbReference type="PANTHER" id="PTHR24220">
    <property type="entry name" value="IMPORT ATP-BINDING PROTEIN"/>
    <property type="match status" value="1"/>
</dbReference>
<keyword evidence="2" id="KW-0472">Membrane</keyword>
<name>A0A7G5IIT2_9SPHN</name>
<sequence length="230" mass="24932">MQANIFTLSGIAKRYARGDDAVTIFDGLDMDIARGAFIALMGPSGSGKTTLLNLLGGIDRPDSGELRYDGRRIDSMSEAELTVWRARHVGFVFQSFNLLPMLTAARNVELPLTLTDLGRAERERRVGVALDLVGLGHCGHRPPSQLSGGQQQRVAIARAIVADTEVLLCDEPTGNLDRNASTEVLELLRTLNEELGKTIIMVTHDRMAADHARTTLALDKGRFVDAAVPA</sequence>
<evidence type="ECO:0000256" key="4">
    <source>
        <dbReference type="ARBA" id="ARBA00022840"/>
    </source>
</evidence>
<evidence type="ECO:0000256" key="2">
    <source>
        <dbReference type="ARBA" id="ARBA00022519"/>
    </source>
</evidence>
<dbReference type="InterPro" id="IPR003439">
    <property type="entry name" value="ABC_transporter-like_ATP-bd"/>
</dbReference>
<gene>
    <name evidence="7" type="ORF">H3309_01820</name>
</gene>
<dbReference type="SMART" id="SM00382">
    <property type="entry name" value="AAA"/>
    <property type="match status" value="1"/>
</dbReference>
<keyword evidence="4 7" id="KW-0067">ATP-binding</keyword>
<keyword evidence="2" id="KW-0997">Cell inner membrane</keyword>
<dbReference type="GO" id="GO:0098796">
    <property type="term" value="C:membrane protein complex"/>
    <property type="evidence" value="ECO:0007669"/>
    <property type="project" value="UniProtKB-ARBA"/>
</dbReference>
<keyword evidence="3" id="KW-0547">Nucleotide-binding</keyword>
<keyword evidence="8" id="KW-1185">Reference proteome</keyword>
<dbReference type="Proteomes" id="UP000515292">
    <property type="component" value="Chromosome"/>
</dbReference>
<evidence type="ECO:0000256" key="3">
    <source>
        <dbReference type="ARBA" id="ARBA00022741"/>
    </source>
</evidence>
<dbReference type="PROSITE" id="PS50893">
    <property type="entry name" value="ABC_TRANSPORTER_2"/>
    <property type="match status" value="1"/>
</dbReference>
<dbReference type="GO" id="GO:0005524">
    <property type="term" value="F:ATP binding"/>
    <property type="evidence" value="ECO:0007669"/>
    <property type="project" value="UniProtKB-KW"/>
</dbReference>
<evidence type="ECO:0000313" key="7">
    <source>
        <dbReference type="EMBL" id="QMW23274.1"/>
    </source>
</evidence>
<evidence type="ECO:0000259" key="6">
    <source>
        <dbReference type="PROSITE" id="PS50893"/>
    </source>
</evidence>
<evidence type="ECO:0000256" key="1">
    <source>
        <dbReference type="ARBA" id="ARBA00022448"/>
    </source>
</evidence>
<keyword evidence="1" id="KW-0813">Transport</keyword>
<feature type="domain" description="ABC transporter" evidence="6">
    <location>
        <begin position="6"/>
        <end position="230"/>
    </location>
</feature>
<dbReference type="InterPro" id="IPR015854">
    <property type="entry name" value="ABC_transpr_LolD-like"/>
</dbReference>
<dbReference type="InterPro" id="IPR027417">
    <property type="entry name" value="P-loop_NTPase"/>
</dbReference>
<dbReference type="Pfam" id="PF00005">
    <property type="entry name" value="ABC_tran"/>
    <property type="match status" value="1"/>
</dbReference>
<evidence type="ECO:0000313" key="8">
    <source>
        <dbReference type="Proteomes" id="UP000515292"/>
    </source>
</evidence>
<protein>
    <submittedName>
        <fullName evidence="7">ABC transporter ATP-binding protein</fullName>
    </submittedName>
</protein>
<proteinExistence type="inferred from homology"/>
<dbReference type="InterPro" id="IPR017911">
    <property type="entry name" value="MacB-like_ATP-bd"/>
</dbReference>
<dbReference type="GO" id="GO:0016887">
    <property type="term" value="F:ATP hydrolysis activity"/>
    <property type="evidence" value="ECO:0007669"/>
    <property type="project" value="InterPro"/>
</dbReference>
<keyword evidence="2" id="KW-1003">Cell membrane</keyword>
<dbReference type="GO" id="GO:0022857">
    <property type="term" value="F:transmembrane transporter activity"/>
    <property type="evidence" value="ECO:0007669"/>
    <property type="project" value="UniProtKB-ARBA"/>
</dbReference>
<dbReference type="KEGG" id="sand:H3309_01820"/>
<dbReference type="CDD" id="cd03255">
    <property type="entry name" value="ABC_MJ0796_LolCDE_FtsE"/>
    <property type="match status" value="1"/>
</dbReference>
<dbReference type="PANTHER" id="PTHR24220:SF452">
    <property type="entry name" value="ABC TRANSPORTER ATP-BINDING PROTEIN"/>
    <property type="match status" value="1"/>
</dbReference>
<dbReference type="RefSeq" id="WP_182296980.1">
    <property type="nucleotide sequence ID" value="NZ_CP059851.1"/>
</dbReference>
<dbReference type="InterPro" id="IPR017871">
    <property type="entry name" value="ABC_transporter-like_CS"/>
</dbReference>
<comment type="similarity">
    <text evidence="5">Belongs to the ABC transporter superfamily. Macrolide exporter (TC 3.A.1.122) family.</text>
</comment>
<dbReference type="FunFam" id="3.40.50.300:FF:000032">
    <property type="entry name" value="Export ABC transporter ATP-binding protein"/>
    <property type="match status" value="1"/>
</dbReference>
<evidence type="ECO:0000256" key="5">
    <source>
        <dbReference type="ARBA" id="ARBA00038388"/>
    </source>
</evidence>
<reference evidence="7 8" key="1">
    <citation type="submission" date="2020-07" db="EMBL/GenBank/DDBJ databases">
        <title>Complete genome sequence for Sandaracinobacter sp. M6.</title>
        <authorList>
            <person name="Tang Y."/>
            <person name="Liu Q."/>
            <person name="Guo Z."/>
            <person name="Lei P."/>
            <person name="Huang B."/>
        </authorList>
    </citation>
    <scope>NUCLEOTIDE SEQUENCE [LARGE SCALE GENOMIC DNA]</scope>
    <source>
        <strain evidence="7 8">M6</strain>
    </source>
</reference>
<dbReference type="PROSITE" id="PS00211">
    <property type="entry name" value="ABC_TRANSPORTER_1"/>
    <property type="match status" value="1"/>
</dbReference>
<dbReference type="SUPFAM" id="SSF52540">
    <property type="entry name" value="P-loop containing nucleoside triphosphate hydrolases"/>
    <property type="match status" value="1"/>
</dbReference>
<dbReference type="Gene3D" id="3.40.50.300">
    <property type="entry name" value="P-loop containing nucleotide triphosphate hydrolases"/>
    <property type="match status" value="1"/>
</dbReference>
<organism evidence="7 8">
    <name type="scientific">Sandaracinobacteroides saxicola</name>
    <dbReference type="NCBI Taxonomy" id="2759707"/>
    <lineage>
        <taxon>Bacteria</taxon>
        <taxon>Pseudomonadati</taxon>
        <taxon>Pseudomonadota</taxon>
        <taxon>Alphaproteobacteria</taxon>
        <taxon>Sphingomonadales</taxon>
        <taxon>Sphingosinicellaceae</taxon>
        <taxon>Sandaracinobacteroides</taxon>
    </lineage>
</organism>
<accession>A0A7G5IIT2</accession>
<dbReference type="GO" id="GO:0005886">
    <property type="term" value="C:plasma membrane"/>
    <property type="evidence" value="ECO:0007669"/>
    <property type="project" value="TreeGrafter"/>
</dbReference>
<dbReference type="InterPro" id="IPR003593">
    <property type="entry name" value="AAA+_ATPase"/>
</dbReference>
<dbReference type="AlphaFoldDB" id="A0A7G5IIT2"/>
<dbReference type="EMBL" id="CP059851">
    <property type="protein sequence ID" value="QMW23274.1"/>
    <property type="molecule type" value="Genomic_DNA"/>
</dbReference>